<dbReference type="Gene3D" id="1.10.760.10">
    <property type="entry name" value="Cytochrome c-like domain"/>
    <property type="match status" value="1"/>
</dbReference>
<dbReference type="InterPro" id="IPR009056">
    <property type="entry name" value="Cyt_c-like_dom"/>
</dbReference>
<organism evidence="9">
    <name type="scientific">Sheuella amnicola</name>
    <dbReference type="NCBI Taxonomy" id="2707330"/>
    <lineage>
        <taxon>Bacteria</taxon>
        <taxon>Pseudomonadati</taxon>
        <taxon>Pseudomonadota</taxon>
        <taxon>Betaproteobacteria</taxon>
        <taxon>Burkholderiales</taxon>
        <taxon>Alcaligenaceae</taxon>
        <taxon>Sheuella</taxon>
    </lineage>
</organism>
<dbReference type="PANTHER" id="PTHR40942">
    <property type="match status" value="1"/>
</dbReference>
<keyword evidence="3 6" id="KW-0479">Metal-binding</keyword>
<evidence type="ECO:0000259" key="8">
    <source>
        <dbReference type="PROSITE" id="PS51007"/>
    </source>
</evidence>
<dbReference type="InterPro" id="IPR036909">
    <property type="entry name" value="Cyt_c-like_dom_sf"/>
</dbReference>
<dbReference type="PROSITE" id="PS51007">
    <property type="entry name" value="CYTC"/>
    <property type="match status" value="1"/>
</dbReference>
<feature type="chain" id="PRO_5025561125" evidence="7">
    <location>
        <begin position="27"/>
        <end position="142"/>
    </location>
</feature>
<keyword evidence="5 6" id="KW-0408">Iron</keyword>
<keyword evidence="7" id="KW-0732">Signal</keyword>
<evidence type="ECO:0000256" key="5">
    <source>
        <dbReference type="ARBA" id="ARBA00023004"/>
    </source>
</evidence>
<feature type="domain" description="Cytochrome c" evidence="8">
    <location>
        <begin position="31"/>
        <end position="111"/>
    </location>
</feature>
<evidence type="ECO:0000256" key="6">
    <source>
        <dbReference type="PROSITE-ProRule" id="PRU00433"/>
    </source>
</evidence>
<dbReference type="PRINTS" id="PR00607">
    <property type="entry name" value="CYTCHROMECIE"/>
</dbReference>
<dbReference type="AlphaFoldDB" id="A0A6B2QXT2"/>
<sequence>MKSLFRSLKLFVFSSTTALLTMNSHAQSTPPALKSGEQVYQSVCLQCHAQGQDNAPKFGDKEAWAPLIEEGQAVLTGHAWVGVRKMPPKGGKPDLSQEEFARAVAYMARAAGGSWQDPDPAMMMKIREEEQARLKELNRGKQ</sequence>
<gene>
    <name evidence="9" type="ORF">G3I67_08495</name>
</gene>
<evidence type="ECO:0000256" key="3">
    <source>
        <dbReference type="ARBA" id="ARBA00022723"/>
    </source>
</evidence>
<evidence type="ECO:0000256" key="2">
    <source>
        <dbReference type="ARBA" id="ARBA00022617"/>
    </source>
</evidence>
<name>A0A6B2QXT2_9BURK</name>
<reference evidence="9" key="1">
    <citation type="submission" date="2020-02" db="EMBL/GenBank/DDBJ databases">
        <authorList>
            <person name="Chen W.-M."/>
        </authorList>
    </citation>
    <scope>NUCLEOTIDE SEQUENCE</scope>
    <source>
        <strain evidence="9">NBD-18</strain>
    </source>
</reference>
<protein>
    <submittedName>
        <fullName evidence="9">Cytochrome c5 family protein</fullName>
    </submittedName>
</protein>
<accession>A0A6B2QXT2</accession>
<comment type="caution">
    <text evidence="9">The sequence shown here is derived from an EMBL/GenBank/DDBJ whole genome shotgun (WGS) entry which is preliminary data.</text>
</comment>
<dbReference type="InterPro" id="IPR002323">
    <property type="entry name" value="Cyt_CIE"/>
</dbReference>
<dbReference type="EMBL" id="JAAGRN010000005">
    <property type="protein sequence ID" value="NDY83270.1"/>
    <property type="molecule type" value="Genomic_DNA"/>
</dbReference>
<evidence type="ECO:0000256" key="4">
    <source>
        <dbReference type="ARBA" id="ARBA00022982"/>
    </source>
</evidence>
<keyword evidence="1" id="KW-0813">Transport</keyword>
<dbReference type="GO" id="GO:0009055">
    <property type="term" value="F:electron transfer activity"/>
    <property type="evidence" value="ECO:0007669"/>
    <property type="project" value="InterPro"/>
</dbReference>
<dbReference type="PANTHER" id="PTHR40942:SF4">
    <property type="entry name" value="CYTOCHROME C5"/>
    <property type="match status" value="1"/>
</dbReference>
<dbReference type="GO" id="GO:0005506">
    <property type="term" value="F:iron ion binding"/>
    <property type="evidence" value="ECO:0007669"/>
    <property type="project" value="InterPro"/>
</dbReference>
<dbReference type="SUPFAM" id="SSF46626">
    <property type="entry name" value="Cytochrome c"/>
    <property type="match status" value="1"/>
</dbReference>
<evidence type="ECO:0000313" key="9">
    <source>
        <dbReference type="EMBL" id="NDY83270.1"/>
    </source>
</evidence>
<evidence type="ECO:0000256" key="1">
    <source>
        <dbReference type="ARBA" id="ARBA00022448"/>
    </source>
</evidence>
<proteinExistence type="predicted"/>
<feature type="signal peptide" evidence="7">
    <location>
        <begin position="1"/>
        <end position="26"/>
    </location>
</feature>
<dbReference type="RefSeq" id="WP_163654280.1">
    <property type="nucleotide sequence ID" value="NZ_JAAGRN010000005.1"/>
</dbReference>
<keyword evidence="4" id="KW-0249">Electron transport</keyword>
<keyword evidence="2 6" id="KW-0349">Heme</keyword>
<dbReference type="Pfam" id="PF13442">
    <property type="entry name" value="Cytochrome_CBB3"/>
    <property type="match status" value="1"/>
</dbReference>
<evidence type="ECO:0000256" key="7">
    <source>
        <dbReference type="SAM" id="SignalP"/>
    </source>
</evidence>
<dbReference type="GO" id="GO:0020037">
    <property type="term" value="F:heme binding"/>
    <property type="evidence" value="ECO:0007669"/>
    <property type="project" value="InterPro"/>
</dbReference>